<accession>A0ABT9UQJ9</accession>
<sequence length="326" mass="37480">MKSRNKRNIKGVDISNWQKNIDFSKVKKDGIEVVIIKATEGIDFVDKRLEEHYNGARNENISIGFYHFMSDKTDPKEQARDFWNSIKNKKFQVIPVLDIEKENGGRSAKEVTNRCIEFLNEFKNLSGYECIIYTYTNFAKTKLDYRLNKYKLWIAHYGVNIPGENGIWKEWVGFQYTDKGKVSGIEGFCDMNEFTNKIFINRSSHSSNNTNTSSKNELWKVSISGDIVKELQRELNKQFIANLIVDGYFGEKTLNKCVNVSVGARGNITKIIQKRLINKGFLVGKFGSDGIFGKDTLEGVKRFQKANKITIDGVVGKNTWKKLFEK</sequence>
<dbReference type="PROSITE" id="PS51904">
    <property type="entry name" value="GLYCOSYL_HYDROL_F25_2"/>
    <property type="match status" value="1"/>
</dbReference>
<keyword evidence="2 5" id="KW-0378">Hydrolase</keyword>
<dbReference type="Gene3D" id="1.10.101.10">
    <property type="entry name" value="PGBD-like superfamily/PGBD"/>
    <property type="match status" value="1"/>
</dbReference>
<keyword evidence="6" id="KW-1185">Reference proteome</keyword>
<comment type="similarity">
    <text evidence="1">Belongs to the glycosyl hydrolase 25 family.</text>
</comment>
<evidence type="ECO:0000313" key="6">
    <source>
        <dbReference type="Proteomes" id="UP001228504"/>
    </source>
</evidence>
<gene>
    <name evidence="5" type="ORF">J2S18_000160</name>
</gene>
<dbReference type="Pfam" id="PF01471">
    <property type="entry name" value="PG_binding_1"/>
    <property type="match status" value="1"/>
</dbReference>
<dbReference type="Pfam" id="PF01183">
    <property type="entry name" value="Glyco_hydro_25"/>
    <property type="match status" value="1"/>
</dbReference>
<dbReference type="EMBL" id="JAUSUF010000001">
    <property type="protein sequence ID" value="MDQ0148243.1"/>
    <property type="molecule type" value="Genomic_DNA"/>
</dbReference>
<dbReference type="InterPro" id="IPR036365">
    <property type="entry name" value="PGBD-like_sf"/>
</dbReference>
<evidence type="ECO:0000256" key="2">
    <source>
        <dbReference type="ARBA" id="ARBA00022801"/>
    </source>
</evidence>
<organism evidence="5 6">
    <name type="scientific">Eubacterium multiforme</name>
    <dbReference type="NCBI Taxonomy" id="83339"/>
    <lineage>
        <taxon>Bacteria</taxon>
        <taxon>Bacillati</taxon>
        <taxon>Bacillota</taxon>
        <taxon>Clostridia</taxon>
        <taxon>Eubacteriales</taxon>
        <taxon>Eubacteriaceae</taxon>
        <taxon>Eubacterium</taxon>
    </lineage>
</organism>
<dbReference type="InterPro" id="IPR018077">
    <property type="entry name" value="Glyco_hydro_fam25_subgr"/>
</dbReference>
<dbReference type="InterPro" id="IPR017853">
    <property type="entry name" value="GH"/>
</dbReference>
<keyword evidence="3 5" id="KW-0326">Glycosidase</keyword>
<proteinExistence type="inferred from homology"/>
<dbReference type="Gene3D" id="3.20.20.80">
    <property type="entry name" value="Glycosidases"/>
    <property type="match status" value="1"/>
</dbReference>
<dbReference type="PANTHER" id="PTHR34135:SF2">
    <property type="entry name" value="LYSOZYME"/>
    <property type="match status" value="1"/>
</dbReference>
<evidence type="ECO:0000256" key="3">
    <source>
        <dbReference type="ARBA" id="ARBA00023295"/>
    </source>
</evidence>
<feature type="domain" description="Peptidoglycan binding-like" evidence="4">
    <location>
        <begin position="266"/>
        <end position="323"/>
    </location>
</feature>
<protein>
    <submittedName>
        <fullName evidence="5">Lysozyme</fullName>
        <ecNumber evidence="5">3.2.1.17</ecNumber>
    </submittedName>
</protein>
<dbReference type="GO" id="GO:0003796">
    <property type="term" value="F:lysozyme activity"/>
    <property type="evidence" value="ECO:0007669"/>
    <property type="project" value="UniProtKB-EC"/>
</dbReference>
<comment type="caution">
    <text evidence="5">The sequence shown here is derived from an EMBL/GenBank/DDBJ whole genome shotgun (WGS) entry which is preliminary data.</text>
</comment>
<evidence type="ECO:0000259" key="4">
    <source>
        <dbReference type="Pfam" id="PF01471"/>
    </source>
</evidence>
<dbReference type="CDD" id="cd06525">
    <property type="entry name" value="GH25_Lyc-like"/>
    <property type="match status" value="1"/>
</dbReference>
<evidence type="ECO:0000256" key="1">
    <source>
        <dbReference type="ARBA" id="ARBA00010646"/>
    </source>
</evidence>
<dbReference type="InterPro" id="IPR036366">
    <property type="entry name" value="PGBDSf"/>
</dbReference>
<dbReference type="EC" id="3.2.1.17" evidence="5"/>
<dbReference type="RefSeq" id="WP_307481953.1">
    <property type="nucleotide sequence ID" value="NZ_JAUSUF010000001.1"/>
</dbReference>
<dbReference type="InterPro" id="IPR002053">
    <property type="entry name" value="Glyco_hydro_25"/>
</dbReference>
<dbReference type="PANTHER" id="PTHR34135">
    <property type="entry name" value="LYSOZYME"/>
    <property type="match status" value="1"/>
</dbReference>
<evidence type="ECO:0000313" key="5">
    <source>
        <dbReference type="EMBL" id="MDQ0148243.1"/>
    </source>
</evidence>
<dbReference type="InterPro" id="IPR002477">
    <property type="entry name" value="Peptidoglycan-bd-like"/>
</dbReference>
<dbReference type="SUPFAM" id="SSF51445">
    <property type="entry name" value="(Trans)glycosidases"/>
    <property type="match status" value="1"/>
</dbReference>
<reference evidence="5 6" key="1">
    <citation type="submission" date="2023-07" db="EMBL/GenBank/DDBJ databases">
        <title>Genomic Encyclopedia of Type Strains, Phase IV (KMG-IV): sequencing the most valuable type-strain genomes for metagenomic binning, comparative biology and taxonomic classification.</title>
        <authorList>
            <person name="Goeker M."/>
        </authorList>
    </citation>
    <scope>NUCLEOTIDE SEQUENCE [LARGE SCALE GENOMIC DNA]</scope>
    <source>
        <strain evidence="5 6">DSM 20694</strain>
    </source>
</reference>
<dbReference type="SMART" id="SM00641">
    <property type="entry name" value="Glyco_25"/>
    <property type="match status" value="1"/>
</dbReference>
<name>A0ABT9UQJ9_9FIRM</name>
<dbReference type="Proteomes" id="UP001228504">
    <property type="component" value="Unassembled WGS sequence"/>
</dbReference>
<dbReference type="SUPFAM" id="SSF47090">
    <property type="entry name" value="PGBD-like"/>
    <property type="match status" value="1"/>
</dbReference>